<dbReference type="InterPro" id="IPR016132">
    <property type="entry name" value="Phyto_chromo_attachment"/>
</dbReference>
<feature type="domain" description="Phytochrome chromophore attachment site" evidence="9">
    <location>
        <begin position="177"/>
        <end position="329"/>
    </location>
</feature>
<dbReference type="InterPro" id="IPR011006">
    <property type="entry name" value="CheY-like_superfamily"/>
</dbReference>
<evidence type="ECO:0000313" key="12">
    <source>
        <dbReference type="EMBL" id="MDJ1171168.1"/>
    </source>
</evidence>
<keyword evidence="13" id="KW-1185">Reference proteome</keyword>
<organism evidence="12 13">
    <name type="scientific">Roseofilum acuticapitatum BLCC-M154</name>
    <dbReference type="NCBI Taxonomy" id="3022444"/>
    <lineage>
        <taxon>Bacteria</taxon>
        <taxon>Bacillati</taxon>
        <taxon>Cyanobacteriota</taxon>
        <taxon>Cyanophyceae</taxon>
        <taxon>Desertifilales</taxon>
        <taxon>Desertifilaceae</taxon>
        <taxon>Roseofilum</taxon>
        <taxon>Roseofilum acuticapitatum</taxon>
    </lineage>
</organism>
<dbReference type="Proteomes" id="UP001235303">
    <property type="component" value="Unassembled WGS sequence"/>
</dbReference>
<dbReference type="InterPro" id="IPR004358">
    <property type="entry name" value="Sig_transdc_His_kin-like_C"/>
</dbReference>
<keyword evidence="12" id="KW-0547">Nucleotide-binding</keyword>
<name>A0ABT7AW76_9CYAN</name>
<evidence type="ECO:0000259" key="9">
    <source>
        <dbReference type="PROSITE" id="PS50046"/>
    </source>
</evidence>
<keyword evidence="5" id="KW-0808">Transferase</keyword>
<dbReference type="SUPFAM" id="SSF52172">
    <property type="entry name" value="CheY-like"/>
    <property type="match status" value="1"/>
</dbReference>
<dbReference type="Pfam" id="PF02518">
    <property type="entry name" value="HATPase_c"/>
    <property type="match status" value="1"/>
</dbReference>
<comment type="caution">
    <text evidence="8">Lacks conserved residue(s) required for the propagation of feature annotation.</text>
</comment>
<keyword evidence="4" id="KW-0597">Phosphoprotein</keyword>
<dbReference type="CDD" id="cd16922">
    <property type="entry name" value="HATPase_EvgS-ArcB-TorS-like"/>
    <property type="match status" value="1"/>
</dbReference>
<keyword evidence="7" id="KW-0902">Two-component regulatory system</keyword>
<feature type="domain" description="Histidine kinase" evidence="10">
    <location>
        <begin position="384"/>
        <end position="612"/>
    </location>
</feature>
<dbReference type="PROSITE" id="PS50046">
    <property type="entry name" value="PHYTOCHROME_2"/>
    <property type="match status" value="1"/>
</dbReference>
<dbReference type="PRINTS" id="PR00344">
    <property type="entry name" value="BCTRLSENSOR"/>
</dbReference>
<dbReference type="Gene3D" id="3.30.450.40">
    <property type="match status" value="1"/>
</dbReference>
<dbReference type="SUPFAM" id="SSF55874">
    <property type="entry name" value="ATPase domain of HSP90 chaperone/DNA topoisomerase II/histidine kinase"/>
    <property type="match status" value="1"/>
</dbReference>
<evidence type="ECO:0000256" key="2">
    <source>
        <dbReference type="ARBA" id="ARBA00006402"/>
    </source>
</evidence>
<reference evidence="12 13" key="1">
    <citation type="submission" date="2023-01" db="EMBL/GenBank/DDBJ databases">
        <title>Novel diversity within Roseofilum (Cyanobacteria; Desertifilaceae) from marine benthic mats with descriptions of four novel species.</title>
        <authorList>
            <person name="Wang Y."/>
            <person name="Berthold D.E."/>
            <person name="Hu J."/>
            <person name="Lefler F.W."/>
            <person name="Laughinghouse H.D. IV."/>
        </authorList>
    </citation>
    <scope>NUCLEOTIDE SEQUENCE [LARGE SCALE GENOMIC DNA]</scope>
    <source>
        <strain evidence="12 13">BLCC-M154</strain>
    </source>
</reference>
<dbReference type="SMART" id="SM00388">
    <property type="entry name" value="HisKA"/>
    <property type="match status" value="1"/>
</dbReference>
<protein>
    <recommendedName>
        <fullName evidence="3">histidine kinase</fullName>
        <ecNumber evidence="3">2.7.13.3</ecNumber>
    </recommendedName>
</protein>
<evidence type="ECO:0000313" key="13">
    <source>
        <dbReference type="Proteomes" id="UP001235303"/>
    </source>
</evidence>
<dbReference type="PANTHER" id="PTHR43047">
    <property type="entry name" value="TWO-COMPONENT HISTIDINE PROTEIN KINASE"/>
    <property type="match status" value="1"/>
</dbReference>
<evidence type="ECO:0000256" key="8">
    <source>
        <dbReference type="PROSITE-ProRule" id="PRU00169"/>
    </source>
</evidence>
<dbReference type="Gene3D" id="1.10.287.130">
    <property type="match status" value="1"/>
</dbReference>
<evidence type="ECO:0000256" key="1">
    <source>
        <dbReference type="ARBA" id="ARBA00000085"/>
    </source>
</evidence>
<keyword evidence="12" id="KW-0067">ATP-binding</keyword>
<dbReference type="InterPro" id="IPR003594">
    <property type="entry name" value="HATPase_dom"/>
</dbReference>
<dbReference type="Gene3D" id="3.40.50.2300">
    <property type="match status" value="1"/>
</dbReference>
<gene>
    <name evidence="12" type="ORF">PMG71_17200</name>
</gene>
<dbReference type="InterPro" id="IPR001789">
    <property type="entry name" value="Sig_transdc_resp-reg_receiver"/>
</dbReference>
<accession>A0ABT7AW76</accession>
<evidence type="ECO:0000259" key="11">
    <source>
        <dbReference type="PROSITE" id="PS50110"/>
    </source>
</evidence>
<dbReference type="PROSITE" id="PS50109">
    <property type="entry name" value="HIS_KIN"/>
    <property type="match status" value="1"/>
</dbReference>
<dbReference type="RefSeq" id="WP_283754923.1">
    <property type="nucleotide sequence ID" value="NZ_JAQOSP010000107.1"/>
</dbReference>
<dbReference type="SUPFAM" id="SSF47384">
    <property type="entry name" value="Homodimeric domain of signal transducing histidine kinase"/>
    <property type="match status" value="1"/>
</dbReference>
<dbReference type="Pfam" id="PF01590">
    <property type="entry name" value="GAF"/>
    <property type="match status" value="1"/>
</dbReference>
<dbReference type="GO" id="GO:0005524">
    <property type="term" value="F:ATP binding"/>
    <property type="evidence" value="ECO:0007669"/>
    <property type="project" value="UniProtKB-KW"/>
</dbReference>
<dbReference type="InterPro" id="IPR036097">
    <property type="entry name" value="HisK_dim/P_sf"/>
</dbReference>
<dbReference type="InterPro" id="IPR003661">
    <property type="entry name" value="HisK_dim/P_dom"/>
</dbReference>
<dbReference type="InterPro" id="IPR036890">
    <property type="entry name" value="HATPase_C_sf"/>
</dbReference>
<sequence>MLPHRILDYKTFKQLYVLLQGKADTLGEAAICITERILNQTDSESSWNYGRSQFLLLVSPALRVLLIGTPLGQSSVHELPYLQVELTFDPQPIAVFLKQLVRELSDPSVATQALRKVIRTPQVNSAYLQGELMLQVLSRADESESGLQDAWTGAFVHPARQERLFYQIIAQMQQEVDLPTILSTAIEEGRSLLQVDRLLIYQFDVFSSSEHQDDPLDKKWGCITYEAKGGNSISPVLHLTEEKSCFVYGCQSREKYQQGWVAVISDVESSYRDSPCLLDLLRHYNVRSKLVVPILVRKQIWGLIIAHQCHYPRRWLEWEKQSVKRLADYLAIAIERSQSEKDLSLVSAASESMAQEAEMNILDLQSDLLNSQIQNRIKSEFLAAISHELRTPLTYIIGMSATLLRLAFSADLSGKNLSVDKQRRYLQKIQDSGRHLLSLINNLLDLSQLEAGKAVLNIRKFSLTTLVRNCQSNLQSLSQDKGLNLVVNIYVNEDEDIFFADQYRVQQVLLNLLNNAIKFTEEEGTVTLTVWREEDMAIFRVEDTGIGIQKNAFSFLFEKFQQLETAYERQYPGMGLGLALTRQLVELHGGIIEVDSTPGVGSIFTVSLPSQPQGTSLKNAVHTPLNSWASNIPLGRLVLIQENEQMAWEICDLLTAAGYQAIWLLDGSTVTQQIEVLRPLAIITETQLPDMRVQELITILRNSTTTYKIKVLAIADASEQHELSQDPLTEPDVYLNKPLQLEELLQTLSRILSPK</sequence>
<evidence type="ECO:0000256" key="4">
    <source>
        <dbReference type="ARBA" id="ARBA00022553"/>
    </source>
</evidence>
<proteinExistence type="inferred from homology"/>
<comment type="catalytic activity">
    <reaction evidence="1">
        <text>ATP + protein L-histidine = ADP + protein N-phospho-L-histidine.</text>
        <dbReference type="EC" id="2.7.13.3"/>
    </reaction>
</comment>
<dbReference type="InterPro" id="IPR029016">
    <property type="entry name" value="GAF-like_dom_sf"/>
</dbReference>
<dbReference type="InterPro" id="IPR005467">
    <property type="entry name" value="His_kinase_dom"/>
</dbReference>
<comment type="caution">
    <text evidence="12">The sequence shown here is derived from an EMBL/GenBank/DDBJ whole genome shotgun (WGS) entry which is preliminary data.</text>
</comment>
<feature type="domain" description="Response regulatory" evidence="11">
    <location>
        <begin position="636"/>
        <end position="752"/>
    </location>
</feature>
<evidence type="ECO:0000256" key="5">
    <source>
        <dbReference type="ARBA" id="ARBA00022679"/>
    </source>
</evidence>
<evidence type="ECO:0000256" key="6">
    <source>
        <dbReference type="ARBA" id="ARBA00022777"/>
    </source>
</evidence>
<dbReference type="Gene3D" id="3.30.565.10">
    <property type="entry name" value="Histidine kinase-like ATPase, C-terminal domain"/>
    <property type="match status" value="1"/>
</dbReference>
<dbReference type="SUPFAM" id="SSF55781">
    <property type="entry name" value="GAF domain-like"/>
    <property type="match status" value="1"/>
</dbReference>
<evidence type="ECO:0000256" key="3">
    <source>
        <dbReference type="ARBA" id="ARBA00012438"/>
    </source>
</evidence>
<dbReference type="PANTHER" id="PTHR43047:SF63">
    <property type="entry name" value="HISTIDINE KINASE"/>
    <property type="match status" value="1"/>
</dbReference>
<keyword evidence="6" id="KW-0418">Kinase</keyword>
<dbReference type="SMART" id="SM00065">
    <property type="entry name" value="GAF"/>
    <property type="match status" value="1"/>
</dbReference>
<dbReference type="EMBL" id="JAQOSP010000107">
    <property type="protein sequence ID" value="MDJ1171168.1"/>
    <property type="molecule type" value="Genomic_DNA"/>
</dbReference>
<dbReference type="PROSITE" id="PS50110">
    <property type="entry name" value="RESPONSE_REGULATORY"/>
    <property type="match status" value="1"/>
</dbReference>
<evidence type="ECO:0000259" key="10">
    <source>
        <dbReference type="PROSITE" id="PS50109"/>
    </source>
</evidence>
<dbReference type="Pfam" id="PF00512">
    <property type="entry name" value="HisKA"/>
    <property type="match status" value="1"/>
</dbReference>
<dbReference type="CDD" id="cd00082">
    <property type="entry name" value="HisKA"/>
    <property type="match status" value="1"/>
</dbReference>
<evidence type="ECO:0000256" key="7">
    <source>
        <dbReference type="ARBA" id="ARBA00023012"/>
    </source>
</evidence>
<dbReference type="SMART" id="SM00387">
    <property type="entry name" value="HATPase_c"/>
    <property type="match status" value="1"/>
</dbReference>
<dbReference type="EC" id="2.7.13.3" evidence="3"/>
<comment type="similarity">
    <text evidence="2">In the N-terminal section; belongs to the phytochrome family.</text>
</comment>
<dbReference type="InterPro" id="IPR003018">
    <property type="entry name" value="GAF"/>
</dbReference>